<dbReference type="Gene3D" id="2.60.40.1180">
    <property type="entry name" value="Golgi alpha-mannosidase II"/>
    <property type="match status" value="1"/>
</dbReference>
<dbReference type="OrthoDB" id="424753at2759"/>
<feature type="compositionally biased region" description="Polar residues" evidence="2">
    <location>
        <begin position="444"/>
        <end position="462"/>
    </location>
</feature>
<dbReference type="SMART" id="SM00230">
    <property type="entry name" value="CysPc"/>
    <property type="match status" value="1"/>
</dbReference>
<dbReference type="PROSITE" id="PS50203">
    <property type="entry name" value="CALPAIN_CAT"/>
    <property type="match status" value="1"/>
</dbReference>
<feature type="compositionally biased region" description="Polar residues" evidence="2">
    <location>
        <begin position="532"/>
        <end position="553"/>
    </location>
</feature>
<reference evidence="4 5" key="1">
    <citation type="journal article" date="2015" name="PLoS Pathog.">
        <title>Leptomonas seymouri: Adaptations to the Dixenous Life Cycle Analyzed by Genome Sequencing, Transcriptome Profiling and Co-infection with Leishmania donovani.</title>
        <authorList>
            <person name="Kraeva N."/>
            <person name="Butenko A."/>
            <person name="Hlavacova J."/>
            <person name="Kostygov A."/>
            <person name="Myskova J."/>
            <person name="Grybchuk D."/>
            <person name="Lestinova T."/>
            <person name="Votypka J."/>
            <person name="Volf P."/>
            <person name="Opperdoes F."/>
            <person name="Flegontov P."/>
            <person name="Lukes J."/>
            <person name="Yurchenko V."/>
        </authorList>
    </citation>
    <scope>NUCLEOTIDE SEQUENCE [LARGE SCALE GENOMIC DNA]</scope>
    <source>
        <strain evidence="4 5">ATCC 30220</strain>
    </source>
</reference>
<comment type="caution">
    <text evidence="4">The sequence shown here is derived from an EMBL/GenBank/DDBJ whole genome shotgun (WGS) entry which is preliminary data.</text>
</comment>
<evidence type="ECO:0000256" key="2">
    <source>
        <dbReference type="SAM" id="MobiDB-lite"/>
    </source>
</evidence>
<dbReference type="PANTHER" id="PTHR10183">
    <property type="entry name" value="CALPAIN"/>
    <property type="match status" value="1"/>
</dbReference>
<organism evidence="4 5">
    <name type="scientific">Leptomonas seymouri</name>
    <dbReference type="NCBI Taxonomy" id="5684"/>
    <lineage>
        <taxon>Eukaryota</taxon>
        <taxon>Discoba</taxon>
        <taxon>Euglenozoa</taxon>
        <taxon>Kinetoplastea</taxon>
        <taxon>Metakinetoplastina</taxon>
        <taxon>Trypanosomatida</taxon>
        <taxon>Trypanosomatidae</taxon>
        <taxon>Leishmaniinae</taxon>
        <taxon>Leptomonas</taxon>
    </lineage>
</organism>
<sequence length="1486" mass="162259">MPKIPLTVISTSSEDSVSSTDFLAEDFRGTNWSVVNMVSIESFPFSEVSHQPYGTESTFLDSVSPGSANLRTRNSISGAQDMVANVLRGSPHSPRPLFSHGPQPHLHAHPRCTNNTSTNAAAATELSSKSKSGAGSPAISTGKFTTVLQTSKQTSDPAVTVAIPGAPSMPRRGQREKPASRRRRSLQAGIPRWQDSEGDTEMLVKREVLKHKPAASTVKKSCEVLSSDSSSSSLLLAPPSLHVGTRSQSKSDSAKTEALSSGEPSQLAETTTPSRAAVAAPASNFSLKSTETPKTKLVQSVNAMQLPMPMKRLSSPRNSAAALLVSSAQSPSPPAAAAHGSTVRAPVPARPSQAPSKVLQHPAAAKKVGPSLAEAAGHPALATSPCIAVVGRKQGGESSVAPSSPSTATSATNQPATMDAAACADGPQSANSNQQRRAGRQRLLSMQSKETDTSETATSSVDTVVVKQNTRHTTLKPLVVSPDEPKRLRLHSLDETRGHDHMRDSFATLSPQQLDSASVDTLLCAERRARSVTPSVDATPTQRSDFSSTPNRLASTRTTSTVRASSSPLLRPQTGDFTKNEDFTWGQSGCISTPNRAGAESLVTFVRAVSDPEVLHVIYDYLVEHQQTMPRYRLAAAACEELLKFKEELLRTQVPEPPSESGGQRGATFRHPTEAETFVIDVNRAGDTNEATSRAAELRHLLEKVAAEQKEREEDPDADEFDDFNFFDTPYPPQGHFSFGQPTVSGVVSRVFAEGMLFKIKTANGQYYFYNDTLHDVMMVRVQCVLRGNEKINERAMLVPVEGTKETEITIAVLPEETNFFMSGVTHLPHFMAKRVPVPLDYVSPSVTQSLRKINAEINAVRKALGKWSRASDQSAFLRCCLQHHLKFTDLTFRPCAESLSRRDCDAVSILPLTWRRPEEYVYLPEVAQTRLFRGEISCFLVKQGELNNHTVVAAMAAIAQFPDHVRWMFRHPVSAAVGKMERAEGCYRVTLLHNGWWKTYVIDDYVLASQKGPLFASCAEDPRRLWVPLLEKAYAKCLGSYAATCVVDAMEAVGDFTGFPVRYLDHLWAAAKSEPTGAPVRTLFSYLQRVVRAGCTVLLFTPAASDAQSRDTVSFSRKRSSRLLPVNGAIPQFLPGRIYFLKDVAFFEELNLRMAQLKNPWTWEAKNNMRREKKWEYTTWYDRPDISMSLVGSVSGSFGLPATGSSVRPQAAAAAAEAEMTNEERLRNDRRGTMWVEWGEVLAAFAGGGVCYTLWNYHRYRTKNAFVNGRPRFVLEMKARRKVEMFVTLSLETVRETLDNYGTVVASRPTPLYGTAISVVQRLSKQSAQVVSESCEDVECMAARRTYVVAKDVSMKLTIDPRLREGTVLVVPLLDQQAADAMAAAASTKSGGANSSNGVPNSQLQSEVHFVLSVVCNAVAGDGEDLSISFVSMRRSCGVFTDSKAPFVLESTSRVTSSYQICTERGVKTLEGNRICDTEFSKRSS</sequence>
<protein>
    <submittedName>
        <fullName evidence="4">Putative calpain-like protein putative cysteine peptidase Clan CA family C2</fullName>
    </submittedName>
</protein>
<evidence type="ECO:0000256" key="1">
    <source>
        <dbReference type="PROSITE-ProRule" id="PRU00239"/>
    </source>
</evidence>
<feature type="compositionally biased region" description="Low complexity" evidence="2">
    <location>
        <begin position="554"/>
        <end position="567"/>
    </location>
</feature>
<feature type="region of interest" description="Disordered" evidence="2">
    <location>
        <begin position="531"/>
        <end position="578"/>
    </location>
</feature>
<dbReference type="InterPro" id="IPR001300">
    <property type="entry name" value="Peptidase_C2_calpain_cat"/>
</dbReference>
<feature type="compositionally biased region" description="Polar residues" evidence="2">
    <location>
        <begin position="258"/>
        <end position="274"/>
    </location>
</feature>
<dbReference type="Pfam" id="PF09149">
    <property type="entry name" value="DUF1935"/>
    <property type="match status" value="1"/>
</dbReference>
<dbReference type="SUPFAM" id="SSF54001">
    <property type="entry name" value="Cysteine proteinases"/>
    <property type="match status" value="1"/>
</dbReference>
<feature type="region of interest" description="Disordered" evidence="2">
    <location>
        <begin position="228"/>
        <end position="293"/>
    </location>
</feature>
<feature type="compositionally biased region" description="Low complexity" evidence="2">
    <location>
        <begin position="228"/>
        <end position="241"/>
    </location>
</feature>
<dbReference type="SUPFAM" id="SSF101601">
    <property type="entry name" value="Smp-1-like"/>
    <property type="match status" value="1"/>
</dbReference>
<dbReference type="InterPro" id="IPR015232">
    <property type="entry name" value="DUF1935"/>
</dbReference>
<dbReference type="VEuPathDB" id="TriTrypDB:Lsey_0007_0360"/>
<dbReference type="OMA" id="TYVIDDY"/>
<feature type="region of interest" description="Disordered" evidence="2">
    <location>
        <begin position="395"/>
        <end position="414"/>
    </location>
</feature>
<dbReference type="PRINTS" id="PR00704">
    <property type="entry name" value="CALPAIN"/>
</dbReference>
<dbReference type="Proteomes" id="UP000038009">
    <property type="component" value="Unassembled WGS sequence"/>
</dbReference>
<dbReference type="Pfam" id="PF00648">
    <property type="entry name" value="Peptidase_C2"/>
    <property type="match status" value="1"/>
</dbReference>
<feature type="compositionally biased region" description="Low complexity" evidence="2">
    <location>
        <begin position="398"/>
        <end position="414"/>
    </location>
</feature>
<feature type="domain" description="Calpain catalytic" evidence="3">
    <location>
        <begin position="887"/>
        <end position="1255"/>
    </location>
</feature>
<feature type="compositionally biased region" description="Low complexity" evidence="2">
    <location>
        <begin position="319"/>
        <end position="338"/>
    </location>
</feature>
<dbReference type="InterPro" id="IPR038765">
    <property type="entry name" value="Papain-like_cys_pep_sf"/>
</dbReference>
<evidence type="ECO:0000259" key="3">
    <source>
        <dbReference type="PROSITE" id="PS50203"/>
    </source>
</evidence>
<evidence type="ECO:0000313" key="4">
    <source>
        <dbReference type="EMBL" id="KPI90323.1"/>
    </source>
</evidence>
<comment type="caution">
    <text evidence="1">Lacks conserved residue(s) required for the propagation of feature annotation.</text>
</comment>
<dbReference type="EMBL" id="LJSK01000007">
    <property type="protein sequence ID" value="KPI90323.1"/>
    <property type="molecule type" value="Genomic_DNA"/>
</dbReference>
<keyword evidence="5" id="KW-1185">Reference proteome</keyword>
<feature type="region of interest" description="Disordered" evidence="2">
    <location>
        <begin position="422"/>
        <end position="462"/>
    </location>
</feature>
<dbReference type="InterPro" id="IPR013780">
    <property type="entry name" value="Glyco_hydro_b"/>
</dbReference>
<feature type="region of interest" description="Disordered" evidence="2">
    <location>
        <begin position="312"/>
        <end position="356"/>
    </location>
</feature>
<evidence type="ECO:0000313" key="5">
    <source>
        <dbReference type="Proteomes" id="UP000038009"/>
    </source>
</evidence>
<feature type="region of interest" description="Disordered" evidence="2">
    <location>
        <begin position="88"/>
        <end position="116"/>
    </location>
</feature>
<proteinExistence type="predicted"/>
<name>A0A0N1I1W0_LEPSE</name>
<feature type="region of interest" description="Disordered" evidence="2">
    <location>
        <begin position="149"/>
        <end position="198"/>
    </location>
</feature>
<accession>A0A0N1I1W0</accession>
<feature type="compositionally biased region" description="Polar residues" evidence="2">
    <location>
        <begin position="283"/>
        <end position="293"/>
    </location>
</feature>
<gene>
    <name evidence="4" type="ORF">ABL78_0550</name>
</gene>
<dbReference type="GO" id="GO:0004198">
    <property type="term" value="F:calcium-dependent cysteine-type endopeptidase activity"/>
    <property type="evidence" value="ECO:0007669"/>
    <property type="project" value="InterPro"/>
</dbReference>
<dbReference type="InterPro" id="IPR022684">
    <property type="entry name" value="Calpain_cysteine_protease"/>
</dbReference>
<dbReference type="PANTHER" id="PTHR10183:SF423">
    <property type="entry name" value="LEUCINE-RICH REPEAT PROTEIN (LRRP)"/>
    <property type="match status" value="1"/>
</dbReference>
<dbReference type="GO" id="GO:0006508">
    <property type="term" value="P:proteolysis"/>
    <property type="evidence" value="ECO:0007669"/>
    <property type="project" value="InterPro"/>
</dbReference>
<dbReference type="InterPro" id="IPR036310">
    <property type="entry name" value="Smp-1-like_sf"/>
</dbReference>